<dbReference type="InterPro" id="IPR046529">
    <property type="entry name" value="DUF6594"/>
</dbReference>
<name>A0A8E2JHQ1_9PEZI</name>
<dbReference type="Proteomes" id="UP000250266">
    <property type="component" value="Unassembled WGS sequence"/>
</dbReference>
<evidence type="ECO:0000259" key="2">
    <source>
        <dbReference type="Pfam" id="PF20237"/>
    </source>
</evidence>
<dbReference type="Pfam" id="PF20237">
    <property type="entry name" value="DUF6594"/>
    <property type="match status" value="1"/>
</dbReference>
<accession>A0A8E2JHQ1</accession>
<proteinExistence type="predicted"/>
<feature type="region of interest" description="Disordered" evidence="1">
    <location>
        <begin position="1"/>
        <end position="32"/>
    </location>
</feature>
<feature type="compositionally biased region" description="Basic and acidic residues" evidence="1">
    <location>
        <begin position="13"/>
        <end position="29"/>
    </location>
</feature>
<dbReference type="AlphaFoldDB" id="A0A8E2JHQ1"/>
<dbReference type="PANTHER" id="PTHR34502">
    <property type="entry name" value="DUF6594 DOMAIN-CONTAINING PROTEIN-RELATED"/>
    <property type="match status" value="1"/>
</dbReference>
<gene>
    <name evidence="3" type="ORF">K432DRAFT_391296</name>
</gene>
<organism evidence="3 4">
    <name type="scientific">Lepidopterella palustris CBS 459.81</name>
    <dbReference type="NCBI Taxonomy" id="1314670"/>
    <lineage>
        <taxon>Eukaryota</taxon>
        <taxon>Fungi</taxon>
        <taxon>Dikarya</taxon>
        <taxon>Ascomycota</taxon>
        <taxon>Pezizomycotina</taxon>
        <taxon>Dothideomycetes</taxon>
        <taxon>Pleosporomycetidae</taxon>
        <taxon>Mytilinidiales</taxon>
        <taxon>Argynnaceae</taxon>
        <taxon>Lepidopterella</taxon>
    </lineage>
</organism>
<sequence length="104" mass="11638">MADSNIKTKLFKTKQEKGGERGSGDRDQLSDNFPDGYSKFAAFIVADPDKSTTIFRRFDQVTARNLLILESEIAELEAQLDSIEKEGDGPDFLASEQSWDMLSN</sequence>
<dbReference type="PANTHER" id="PTHR34502:SF5">
    <property type="entry name" value="DUF6594 DOMAIN-CONTAINING PROTEIN"/>
    <property type="match status" value="1"/>
</dbReference>
<keyword evidence="4" id="KW-1185">Reference proteome</keyword>
<feature type="compositionally biased region" description="Polar residues" evidence="1">
    <location>
        <begin position="95"/>
        <end position="104"/>
    </location>
</feature>
<protein>
    <recommendedName>
        <fullName evidence="2">DUF6594 domain-containing protein</fullName>
    </recommendedName>
</protein>
<evidence type="ECO:0000313" key="4">
    <source>
        <dbReference type="Proteomes" id="UP000250266"/>
    </source>
</evidence>
<evidence type="ECO:0000313" key="3">
    <source>
        <dbReference type="EMBL" id="OCK82399.1"/>
    </source>
</evidence>
<dbReference type="EMBL" id="KV744889">
    <property type="protein sequence ID" value="OCK82399.1"/>
    <property type="molecule type" value="Genomic_DNA"/>
</dbReference>
<evidence type="ECO:0000256" key="1">
    <source>
        <dbReference type="SAM" id="MobiDB-lite"/>
    </source>
</evidence>
<feature type="region of interest" description="Disordered" evidence="1">
    <location>
        <begin position="85"/>
        <end position="104"/>
    </location>
</feature>
<dbReference type="OrthoDB" id="3533814at2759"/>
<reference evidence="3 4" key="1">
    <citation type="journal article" date="2016" name="Nat. Commun.">
        <title>Ectomycorrhizal ecology is imprinted in the genome of the dominant symbiotic fungus Cenococcum geophilum.</title>
        <authorList>
            <consortium name="DOE Joint Genome Institute"/>
            <person name="Peter M."/>
            <person name="Kohler A."/>
            <person name="Ohm R.A."/>
            <person name="Kuo A."/>
            <person name="Krutzmann J."/>
            <person name="Morin E."/>
            <person name="Arend M."/>
            <person name="Barry K.W."/>
            <person name="Binder M."/>
            <person name="Choi C."/>
            <person name="Clum A."/>
            <person name="Copeland A."/>
            <person name="Grisel N."/>
            <person name="Haridas S."/>
            <person name="Kipfer T."/>
            <person name="LaButti K."/>
            <person name="Lindquist E."/>
            <person name="Lipzen A."/>
            <person name="Maire R."/>
            <person name="Meier B."/>
            <person name="Mihaltcheva S."/>
            <person name="Molinier V."/>
            <person name="Murat C."/>
            <person name="Poggeler S."/>
            <person name="Quandt C.A."/>
            <person name="Sperisen C."/>
            <person name="Tritt A."/>
            <person name="Tisserant E."/>
            <person name="Crous P.W."/>
            <person name="Henrissat B."/>
            <person name="Nehls U."/>
            <person name="Egli S."/>
            <person name="Spatafora J.W."/>
            <person name="Grigoriev I.V."/>
            <person name="Martin F.M."/>
        </authorList>
    </citation>
    <scope>NUCLEOTIDE SEQUENCE [LARGE SCALE GENOMIC DNA]</scope>
    <source>
        <strain evidence="3 4">CBS 459.81</strain>
    </source>
</reference>
<feature type="domain" description="DUF6594" evidence="2">
    <location>
        <begin position="37"/>
        <end position="100"/>
    </location>
</feature>